<dbReference type="Proteomes" id="UP000189818">
    <property type="component" value="Unassembled WGS sequence"/>
</dbReference>
<dbReference type="AlphaFoldDB" id="A0A1T5EQK7"/>
<proteinExistence type="predicted"/>
<dbReference type="SUPFAM" id="SSF50129">
    <property type="entry name" value="GroES-like"/>
    <property type="match status" value="1"/>
</dbReference>
<dbReference type="PROSITE" id="PS01162">
    <property type="entry name" value="QOR_ZETA_CRYSTAL"/>
    <property type="match status" value="1"/>
</dbReference>
<accession>A0A1T5EQK7</accession>
<reference evidence="3" key="1">
    <citation type="submission" date="2017-02" db="EMBL/GenBank/DDBJ databases">
        <authorList>
            <person name="Varghese N."/>
            <person name="Submissions S."/>
        </authorList>
    </citation>
    <scope>NUCLEOTIDE SEQUENCE [LARGE SCALE GENOMIC DNA]</scope>
    <source>
        <strain evidence="3">UM2</strain>
    </source>
</reference>
<dbReference type="Pfam" id="PF08240">
    <property type="entry name" value="ADH_N"/>
    <property type="match status" value="1"/>
</dbReference>
<dbReference type="STRING" id="439228.SAMN06295920_107150"/>
<sequence>MPEDERIIATGRVVRTRTVRELDAYAIEREPLPVPAAGEVRLRVRACGVGYVDALHATGRYQLAATVPFVPGVEVAGEIDAIGPEVEGLAVGMRVIPLMSVRGGFADHVVAPAVQIARIPDAMSFAEAAAIRANWLTAMHALVDRGGVASGETVLVIGAAGGVGGAAVQLAKRLGARVVATGSSEAKRDFARRLGADMAIDTDPDGWRDRLAEACGGSGPDIVVDPVGGPLFEPAFRSLAWNGRHLVIGFAGGPIPSLKANLPLLKGAMLVGVDVRQFNLRQPERAEANRALLRQWLAEGSVGAPVGATFPFERHREALDHAASGAGLGKTVLLMD</sequence>
<dbReference type="InterPro" id="IPR002364">
    <property type="entry name" value="Quin_OxRdtase/zeta-crystal_CS"/>
</dbReference>
<dbReference type="InterPro" id="IPR011032">
    <property type="entry name" value="GroES-like_sf"/>
</dbReference>
<dbReference type="InterPro" id="IPR051397">
    <property type="entry name" value="Zn-ADH-like_protein"/>
</dbReference>
<evidence type="ECO:0000313" key="3">
    <source>
        <dbReference type="Proteomes" id="UP000189818"/>
    </source>
</evidence>
<dbReference type="GO" id="GO:0016491">
    <property type="term" value="F:oxidoreductase activity"/>
    <property type="evidence" value="ECO:0007669"/>
    <property type="project" value="InterPro"/>
</dbReference>
<gene>
    <name evidence="2" type="ORF">SAMN06295920_107150</name>
</gene>
<dbReference type="OrthoDB" id="4190732at2"/>
<dbReference type="Gene3D" id="3.90.180.10">
    <property type="entry name" value="Medium-chain alcohol dehydrogenases, catalytic domain"/>
    <property type="match status" value="1"/>
</dbReference>
<dbReference type="RefSeq" id="WP_079649247.1">
    <property type="nucleotide sequence ID" value="NZ_FUYM01000007.1"/>
</dbReference>
<dbReference type="InterPro" id="IPR013149">
    <property type="entry name" value="ADH-like_C"/>
</dbReference>
<evidence type="ECO:0000313" key="2">
    <source>
        <dbReference type="EMBL" id="SKB86253.1"/>
    </source>
</evidence>
<feature type="domain" description="Enoyl reductase (ER)" evidence="1">
    <location>
        <begin position="20"/>
        <end position="333"/>
    </location>
</feature>
<protein>
    <submittedName>
        <fullName evidence="2">NADPH2:quinone reductase</fullName>
    </submittedName>
</protein>
<keyword evidence="3" id="KW-1185">Reference proteome</keyword>
<dbReference type="SUPFAM" id="SSF51735">
    <property type="entry name" value="NAD(P)-binding Rossmann-fold domains"/>
    <property type="match status" value="1"/>
</dbReference>
<dbReference type="EMBL" id="FUYM01000007">
    <property type="protein sequence ID" value="SKB86253.1"/>
    <property type="molecule type" value="Genomic_DNA"/>
</dbReference>
<evidence type="ECO:0000259" key="1">
    <source>
        <dbReference type="SMART" id="SM00829"/>
    </source>
</evidence>
<dbReference type="InterPro" id="IPR036291">
    <property type="entry name" value="NAD(P)-bd_dom_sf"/>
</dbReference>
<dbReference type="PANTHER" id="PTHR43677">
    <property type="entry name" value="SHORT-CHAIN DEHYDROGENASE/REDUCTASE"/>
    <property type="match status" value="1"/>
</dbReference>
<dbReference type="Gene3D" id="3.40.50.720">
    <property type="entry name" value="NAD(P)-binding Rossmann-like Domain"/>
    <property type="match status" value="1"/>
</dbReference>
<organism evidence="2 3">
    <name type="scientific">Rhizorhabdus histidinilytica</name>
    <dbReference type="NCBI Taxonomy" id="439228"/>
    <lineage>
        <taxon>Bacteria</taxon>
        <taxon>Pseudomonadati</taxon>
        <taxon>Pseudomonadota</taxon>
        <taxon>Alphaproteobacteria</taxon>
        <taxon>Sphingomonadales</taxon>
        <taxon>Sphingomonadaceae</taxon>
        <taxon>Rhizorhabdus</taxon>
    </lineage>
</organism>
<dbReference type="PANTHER" id="PTHR43677:SF4">
    <property type="entry name" value="QUINONE OXIDOREDUCTASE-LIKE PROTEIN 2"/>
    <property type="match status" value="1"/>
</dbReference>
<dbReference type="CDD" id="cd08241">
    <property type="entry name" value="QOR1"/>
    <property type="match status" value="1"/>
</dbReference>
<dbReference type="InterPro" id="IPR013154">
    <property type="entry name" value="ADH-like_N"/>
</dbReference>
<dbReference type="Pfam" id="PF00107">
    <property type="entry name" value="ADH_zinc_N"/>
    <property type="match status" value="1"/>
</dbReference>
<dbReference type="InterPro" id="IPR020843">
    <property type="entry name" value="ER"/>
</dbReference>
<dbReference type="GO" id="GO:0008270">
    <property type="term" value="F:zinc ion binding"/>
    <property type="evidence" value="ECO:0007669"/>
    <property type="project" value="InterPro"/>
</dbReference>
<dbReference type="SMART" id="SM00829">
    <property type="entry name" value="PKS_ER"/>
    <property type="match status" value="1"/>
</dbReference>
<name>A0A1T5EQK7_9SPHN</name>